<reference evidence="1" key="1">
    <citation type="submission" date="2024-09" db="EMBL/GenBank/DDBJ databases">
        <title>Draft Genome Sequences of Neofusicoccum parvum.</title>
        <authorList>
            <person name="Ashida A."/>
            <person name="Camagna M."/>
            <person name="Tanaka A."/>
            <person name="Takemoto D."/>
        </authorList>
    </citation>
    <scope>NUCLEOTIDE SEQUENCE</scope>
    <source>
        <strain evidence="1">PPO83</strain>
    </source>
</reference>
<keyword evidence="2" id="KW-1185">Reference proteome</keyword>
<evidence type="ECO:0000313" key="2">
    <source>
        <dbReference type="Proteomes" id="UP001165186"/>
    </source>
</evidence>
<name>A0ACB5RTU5_9PEZI</name>
<gene>
    <name evidence="1" type="primary">g6031</name>
    <name evidence="1" type="ORF">NpPPO83_00006031</name>
</gene>
<evidence type="ECO:0000313" key="1">
    <source>
        <dbReference type="EMBL" id="GME23944.1"/>
    </source>
</evidence>
<accession>A0ACB5RTU5</accession>
<keyword evidence="1" id="KW-0378">Hydrolase</keyword>
<comment type="caution">
    <text evidence="1">The sequence shown here is derived from an EMBL/GenBank/DDBJ whole genome shotgun (WGS) entry which is preliminary data.</text>
</comment>
<sequence length="364" mass="40493">MRLSPLFLAGHVVAGQIALRDANASAVCQDYTIGVSVEHTTPETFQGRTYDIDVLYAFSRRQVLVSNEYNMSSRLCAPAPDTHSSDHEDTLQLLIHGATFDKTMWDLPYQPENYSWVRRMNGEGYSTLAVDLIGNGNSTFPDGLLEAQTQTYVENIHELVQKLRSGEVDGKQWKKIVLIGFSIGGIIANSLALQYPDDVDAIMLLGISWDISWLYPAFLSGLQASAPQIDPETWGHISPMYQTQSTREGRKLACFYGNYDPEIIEVDWNTRNFDSLGAAITLTYHLVSAPAYSGPVFLGIGEQDSTFCGGENCRSQPYAVYDKFPNASSHDVKVYPETGHQILYHHSGQDLMADTLEFLKAHGF</sequence>
<dbReference type="EMBL" id="BSXG01000010">
    <property type="protein sequence ID" value="GME23944.1"/>
    <property type="molecule type" value="Genomic_DNA"/>
</dbReference>
<protein>
    <submittedName>
        <fullName evidence="1">Alpha beta hydrolase fold protein</fullName>
    </submittedName>
</protein>
<organism evidence="1 2">
    <name type="scientific">Neofusicoccum parvum</name>
    <dbReference type="NCBI Taxonomy" id="310453"/>
    <lineage>
        <taxon>Eukaryota</taxon>
        <taxon>Fungi</taxon>
        <taxon>Dikarya</taxon>
        <taxon>Ascomycota</taxon>
        <taxon>Pezizomycotina</taxon>
        <taxon>Dothideomycetes</taxon>
        <taxon>Dothideomycetes incertae sedis</taxon>
        <taxon>Botryosphaeriales</taxon>
        <taxon>Botryosphaeriaceae</taxon>
        <taxon>Neofusicoccum</taxon>
    </lineage>
</organism>
<proteinExistence type="predicted"/>
<dbReference type="Proteomes" id="UP001165186">
    <property type="component" value="Unassembled WGS sequence"/>
</dbReference>